<sequence length="444" mass="47756">MSQHRTSMLHRPVAQTFFRYGLPWSAAFLLLSSAGLVDTIFIGRYVGAQALAAVNIVSPAFSIFFGMGVMLSVGGTVRSAHHVGRGDLQAASAVFGRTMLLILLAGLMLALLSLLFRPLLLTLLGAGGDVMRPAHQYLTTILCFSPVLPASYALSQFARVDQHPTLASLGLILSAGVNIVLDYLFIARLGWGVQGAALATGLGYSCTLLLFLCHFLSRRALLRLTLKGCGWSEILRASLNGSAESINELSVGSIILLINHLMMARFGSSGVAAFTVVSYGSWFGLTLAYGLSDTLSPLVSANHAAGLRQRTHSFLRVALLSLLALGVVMFLVFSLYPQELVRLFLPGNAAVGGLACHFIADFRWSFFFSGLNMGIACYLTGLNRSLQAAGMALGRSLVFPALFLSLFALWLEDEHIFWAIPLAEALTLLLGMGLLAHGRWRTGW</sequence>
<feature type="transmembrane region" description="Helical" evidence="7">
    <location>
        <begin position="166"/>
        <end position="186"/>
    </location>
</feature>
<dbReference type="InterPro" id="IPR048279">
    <property type="entry name" value="MdtK-like"/>
</dbReference>
<feature type="transmembrane region" description="Helical" evidence="7">
    <location>
        <begin position="389"/>
        <end position="410"/>
    </location>
</feature>
<feature type="transmembrane region" description="Helical" evidence="7">
    <location>
        <begin position="136"/>
        <end position="154"/>
    </location>
</feature>
<dbReference type="EMBL" id="LT630450">
    <property type="protein sequence ID" value="SFV72760.1"/>
    <property type="molecule type" value="Genomic_DNA"/>
</dbReference>
<dbReference type="OrthoDB" id="9808954at2"/>
<protein>
    <submittedName>
        <fullName evidence="8">Multi antimicrobial extrusion protein (Na(+)/drug antiporter), MATE family of MDR efflux pumps</fullName>
    </submittedName>
</protein>
<keyword evidence="5 7" id="KW-1133">Transmembrane helix</keyword>
<dbReference type="GO" id="GO:0005886">
    <property type="term" value="C:plasma membrane"/>
    <property type="evidence" value="ECO:0007669"/>
    <property type="project" value="UniProtKB-SubCell"/>
</dbReference>
<feature type="transmembrane region" description="Helical" evidence="7">
    <location>
        <begin position="314"/>
        <end position="336"/>
    </location>
</feature>
<feature type="transmembrane region" description="Helical" evidence="7">
    <location>
        <begin position="21"/>
        <end position="42"/>
    </location>
</feature>
<name>A0A1K1LDH3_9BACT</name>
<dbReference type="RefSeq" id="WP_083575296.1">
    <property type="nucleotide sequence ID" value="NZ_DBGALU010000125.1"/>
</dbReference>
<evidence type="ECO:0000256" key="4">
    <source>
        <dbReference type="ARBA" id="ARBA00022692"/>
    </source>
</evidence>
<dbReference type="PANTHER" id="PTHR43823">
    <property type="entry name" value="SPORULATION PROTEIN YKVU"/>
    <property type="match status" value="1"/>
</dbReference>
<keyword evidence="3" id="KW-1003">Cell membrane</keyword>
<keyword evidence="2" id="KW-0813">Transport</keyword>
<feature type="transmembrane region" description="Helical" evidence="7">
    <location>
        <begin position="416"/>
        <end position="436"/>
    </location>
</feature>
<evidence type="ECO:0000256" key="1">
    <source>
        <dbReference type="ARBA" id="ARBA00004651"/>
    </source>
</evidence>
<keyword evidence="9" id="KW-1185">Reference proteome</keyword>
<keyword evidence="4 7" id="KW-0812">Transmembrane</keyword>
<feature type="transmembrane region" description="Helical" evidence="7">
    <location>
        <begin position="343"/>
        <end position="360"/>
    </location>
</feature>
<evidence type="ECO:0000256" key="5">
    <source>
        <dbReference type="ARBA" id="ARBA00022989"/>
    </source>
</evidence>
<dbReference type="AlphaFoldDB" id="A0A1K1LDH3"/>
<dbReference type="PANTHER" id="PTHR43823:SF3">
    <property type="entry name" value="MULTIDRUG EXPORT PROTEIN MEPA"/>
    <property type="match status" value="1"/>
</dbReference>
<dbReference type="NCBIfam" id="TIGR00797">
    <property type="entry name" value="matE"/>
    <property type="match status" value="1"/>
</dbReference>
<feature type="transmembrane region" description="Helical" evidence="7">
    <location>
        <begin position="48"/>
        <end position="73"/>
    </location>
</feature>
<evidence type="ECO:0000256" key="3">
    <source>
        <dbReference type="ARBA" id="ARBA00022475"/>
    </source>
</evidence>
<evidence type="ECO:0000313" key="8">
    <source>
        <dbReference type="EMBL" id="SFV72760.1"/>
    </source>
</evidence>
<dbReference type="Pfam" id="PF01554">
    <property type="entry name" value="MatE"/>
    <property type="match status" value="2"/>
</dbReference>
<feature type="transmembrane region" description="Helical" evidence="7">
    <location>
        <begin position="192"/>
        <end position="217"/>
    </location>
</feature>
<feature type="transmembrane region" description="Helical" evidence="7">
    <location>
        <begin position="271"/>
        <end position="291"/>
    </location>
</feature>
<accession>A0A1K1LDH3</accession>
<keyword evidence="6 7" id="KW-0472">Membrane</keyword>
<evidence type="ECO:0000313" key="9">
    <source>
        <dbReference type="Proteomes" id="UP000186323"/>
    </source>
</evidence>
<dbReference type="PIRSF" id="PIRSF006603">
    <property type="entry name" value="DinF"/>
    <property type="match status" value="1"/>
</dbReference>
<evidence type="ECO:0000256" key="6">
    <source>
        <dbReference type="ARBA" id="ARBA00023136"/>
    </source>
</evidence>
<evidence type="ECO:0000256" key="7">
    <source>
        <dbReference type="SAM" id="Phobius"/>
    </source>
</evidence>
<comment type="subcellular location">
    <subcellularLocation>
        <location evidence="1">Cell membrane</location>
        <topology evidence="1">Multi-pass membrane protein</topology>
    </subcellularLocation>
</comment>
<gene>
    <name evidence="8" type="ORF">DESPIGER_0895</name>
</gene>
<dbReference type="GO" id="GO:0015297">
    <property type="term" value="F:antiporter activity"/>
    <property type="evidence" value="ECO:0007669"/>
    <property type="project" value="InterPro"/>
</dbReference>
<dbReference type="InterPro" id="IPR051327">
    <property type="entry name" value="MATE_MepA_subfamily"/>
</dbReference>
<feature type="transmembrane region" description="Helical" evidence="7">
    <location>
        <begin position="94"/>
        <end position="116"/>
    </location>
</feature>
<dbReference type="KEGG" id="dpg:DESPIGER_0895"/>
<organism evidence="8 9">
    <name type="scientific">Desulfovibrio piger</name>
    <dbReference type="NCBI Taxonomy" id="901"/>
    <lineage>
        <taxon>Bacteria</taxon>
        <taxon>Pseudomonadati</taxon>
        <taxon>Thermodesulfobacteriota</taxon>
        <taxon>Desulfovibrionia</taxon>
        <taxon>Desulfovibrionales</taxon>
        <taxon>Desulfovibrionaceae</taxon>
        <taxon>Desulfovibrio</taxon>
    </lineage>
</organism>
<dbReference type="InterPro" id="IPR002528">
    <property type="entry name" value="MATE_fam"/>
</dbReference>
<feature type="transmembrane region" description="Helical" evidence="7">
    <location>
        <begin position="366"/>
        <end position="382"/>
    </location>
</feature>
<proteinExistence type="predicted"/>
<reference evidence="9" key="1">
    <citation type="submission" date="2016-10" db="EMBL/GenBank/DDBJ databases">
        <authorList>
            <person name="Wegmann U."/>
        </authorList>
    </citation>
    <scope>NUCLEOTIDE SEQUENCE [LARGE SCALE GENOMIC DNA]</scope>
</reference>
<dbReference type="Proteomes" id="UP000186323">
    <property type="component" value="Chromosome I"/>
</dbReference>
<evidence type="ECO:0000256" key="2">
    <source>
        <dbReference type="ARBA" id="ARBA00022448"/>
    </source>
</evidence>
<dbReference type="GO" id="GO:0042910">
    <property type="term" value="F:xenobiotic transmembrane transporter activity"/>
    <property type="evidence" value="ECO:0007669"/>
    <property type="project" value="InterPro"/>
</dbReference>